<name>A0AAE0QT31_9TELE</name>
<feature type="compositionally biased region" description="Basic residues" evidence="1">
    <location>
        <begin position="142"/>
        <end position="163"/>
    </location>
</feature>
<keyword evidence="3" id="KW-1185">Reference proteome</keyword>
<gene>
    <name evidence="2" type="ORF">QTP70_024984</name>
</gene>
<reference evidence="2" key="1">
    <citation type="submission" date="2023-06" db="EMBL/GenBank/DDBJ databases">
        <title>Male Hemibagrus guttatus genome.</title>
        <authorList>
            <person name="Bian C."/>
        </authorList>
    </citation>
    <scope>NUCLEOTIDE SEQUENCE</scope>
    <source>
        <strain evidence="2">Male_cb2023</strain>
        <tissue evidence="2">Muscle</tissue>
    </source>
</reference>
<protein>
    <submittedName>
        <fullName evidence="2">Uncharacterized protein</fullName>
    </submittedName>
</protein>
<proteinExistence type="predicted"/>
<feature type="region of interest" description="Disordered" evidence="1">
    <location>
        <begin position="77"/>
        <end position="163"/>
    </location>
</feature>
<sequence>MESMQELELFSLHEKVPVQCLDDPFGFNAVVVYGHESVRLIRCTPFLTVYRTQQMANERPGAEAANNFESRHHIQDMSNADTRGQPNAIMHPESPEDTDGHGHLFTDGGPPLTIATGGIGNYKPRKMESPVMLEEQEWDKHSRTRMKKDGKRGGKKSRRKHRR</sequence>
<dbReference type="Proteomes" id="UP001274896">
    <property type="component" value="Unassembled WGS sequence"/>
</dbReference>
<comment type="caution">
    <text evidence="2">The sequence shown here is derived from an EMBL/GenBank/DDBJ whole genome shotgun (WGS) entry which is preliminary data.</text>
</comment>
<organism evidence="2 3">
    <name type="scientific">Hemibagrus guttatus</name>
    <dbReference type="NCBI Taxonomy" id="175788"/>
    <lineage>
        <taxon>Eukaryota</taxon>
        <taxon>Metazoa</taxon>
        <taxon>Chordata</taxon>
        <taxon>Craniata</taxon>
        <taxon>Vertebrata</taxon>
        <taxon>Euteleostomi</taxon>
        <taxon>Actinopterygii</taxon>
        <taxon>Neopterygii</taxon>
        <taxon>Teleostei</taxon>
        <taxon>Ostariophysi</taxon>
        <taxon>Siluriformes</taxon>
        <taxon>Bagridae</taxon>
        <taxon>Hemibagrus</taxon>
    </lineage>
</organism>
<evidence type="ECO:0000313" key="2">
    <source>
        <dbReference type="EMBL" id="KAK3531609.1"/>
    </source>
</evidence>
<evidence type="ECO:0000256" key="1">
    <source>
        <dbReference type="SAM" id="MobiDB-lite"/>
    </source>
</evidence>
<dbReference type="EMBL" id="JAUCMX010000011">
    <property type="protein sequence ID" value="KAK3531609.1"/>
    <property type="molecule type" value="Genomic_DNA"/>
</dbReference>
<dbReference type="AlphaFoldDB" id="A0AAE0QT31"/>
<accession>A0AAE0QT31</accession>
<evidence type="ECO:0000313" key="3">
    <source>
        <dbReference type="Proteomes" id="UP001274896"/>
    </source>
</evidence>